<evidence type="ECO:0000313" key="6">
    <source>
        <dbReference type="EMBL" id="WJZ90546.1"/>
    </source>
</evidence>
<gene>
    <name evidence="6" type="ORF">VitviT2T_009683</name>
</gene>
<keyword evidence="7" id="KW-1185">Reference proteome</keyword>
<evidence type="ECO:0000256" key="2">
    <source>
        <dbReference type="ARBA" id="ARBA00022622"/>
    </source>
</evidence>
<keyword evidence="2" id="KW-0336">GPI-anchor</keyword>
<keyword evidence="2" id="KW-0449">Lipoprotein</keyword>
<dbReference type="SMART" id="SM00768">
    <property type="entry name" value="X8"/>
    <property type="match status" value="1"/>
</dbReference>
<comment type="subcellular location">
    <subcellularLocation>
        <location evidence="1">Cell membrane</location>
        <topology evidence="1">Lipid-anchor</topology>
        <topology evidence="1">GPI-anchor</topology>
    </subcellularLocation>
</comment>
<feature type="signal peptide" evidence="4">
    <location>
        <begin position="1"/>
        <end position="27"/>
    </location>
</feature>
<dbReference type="PANTHER" id="PTHR31044:SF103">
    <property type="entry name" value="MAJOR POLLEN ALLERGEN OLE E 10-LIKE"/>
    <property type="match status" value="1"/>
</dbReference>
<dbReference type="Proteomes" id="UP001227230">
    <property type="component" value="Chromosome 7"/>
</dbReference>
<keyword evidence="3 4" id="KW-0732">Signal</keyword>
<evidence type="ECO:0000313" key="7">
    <source>
        <dbReference type="Proteomes" id="UP001227230"/>
    </source>
</evidence>
<dbReference type="InterPro" id="IPR012946">
    <property type="entry name" value="X8"/>
</dbReference>
<sequence>MEMAKGPLAFLPQLAFTFILCFSVCAGSRTRGDEGKLVRNGDKPSWCIAKPSTNNLKLYDNIDYSCKQNGVDCIAIAPGGKCFNPNNAVSHASMAMNLYYKAAGKHTWNCHFNGTGMIVLVDPSVGSCIYQV</sequence>
<name>A0ABY9C683_VITVI</name>
<dbReference type="EMBL" id="CP126654">
    <property type="protein sequence ID" value="WJZ90546.1"/>
    <property type="molecule type" value="Genomic_DNA"/>
</dbReference>
<evidence type="ECO:0000256" key="1">
    <source>
        <dbReference type="ARBA" id="ARBA00004609"/>
    </source>
</evidence>
<proteinExistence type="predicted"/>
<evidence type="ECO:0000256" key="3">
    <source>
        <dbReference type="ARBA" id="ARBA00022729"/>
    </source>
</evidence>
<keyword evidence="2" id="KW-0325">Glycoprotein</keyword>
<keyword evidence="2" id="KW-0472">Membrane</keyword>
<feature type="chain" id="PRO_5046055522" description="X8 domain-containing protein" evidence="4">
    <location>
        <begin position="28"/>
        <end position="132"/>
    </location>
</feature>
<dbReference type="Gene3D" id="1.20.58.1040">
    <property type="match status" value="1"/>
</dbReference>
<dbReference type="Pfam" id="PF07983">
    <property type="entry name" value="X8"/>
    <property type="match status" value="1"/>
</dbReference>
<dbReference type="InterPro" id="IPR044788">
    <property type="entry name" value="X8_dom_prot"/>
</dbReference>
<accession>A0ABY9C683</accession>
<evidence type="ECO:0000256" key="4">
    <source>
        <dbReference type="SAM" id="SignalP"/>
    </source>
</evidence>
<evidence type="ECO:0000259" key="5">
    <source>
        <dbReference type="SMART" id="SM00768"/>
    </source>
</evidence>
<dbReference type="PANTHER" id="PTHR31044">
    <property type="entry name" value="BETA-1,3 GLUCANASE"/>
    <property type="match status" value="1"/>
</dbReference>
<feature type="domain" description="X8" evidence="5">
    <location>
        <begin position="45"/>
        <end position="130"/>
    </location>
</feature>
<protein>
    <recommendedName>
        <fullName evidence="5">X8 domain-containing protein</fullName>
    </recommendedName>
</protein>
<organism evidence="6 7">
    <name type="scientific">Vitis vinifera</name>
    <name type="common">Grape</name>
    <dbReference type="NCBI Taxonomy" id="29760"/>
    <lineage>
        <taxon>Eukaryota</taxon>
        <taxon>Viridiplantae</taxon>
        <taxon>Streptophyta</taxon>
        <taxon>Embryophyta</taxon>
        <taxon>Tracheophyta</taxon>
        <taxon>Spermatophyta</taxon>
        <taxon>Magnoliopsida</taxon>
        <taxon>eudicotyledons</taxon>
        <taxon>Gunneridae</taxon>
        <taxon>Pentapetalae</taxon>
        <taxon>rosids</taxon>
        <taxon>Vitales</taxon>
        <taxon>Vitaceae</taxon>
        <taxon>Viteae</taxon>
        <taxon>Vitis</taxon>
    </lineage>
</organism>
<reference evidence="6 7" key="1">
    <citation type="journal article" date="2023" name="Hortic Res">
        <title>The complete reference genome for grapevine (Vitis vinifera L.) genetics and breeding.</title>
        <authorList>
            <person name="Shi X."/>
            <person name="Cao S."/>
            <person name="Wang X."/>
            <person name="Huang S."/>
            <person name="Wang Y."/>
            <person name="Liu Z."/>
            <person name="Liu W."/>
            <person name="Leng X."/>
            <person name="Peng Y."/>
            <person name="Wang N."/>
            <person name="Wang Y."/>
            <person name="Ma Z."/>
            <person name="Xu X."/>
            <person name="Zhang F."/>
            <person name="Xue H."/>
            <person name="Zhong H."/>
            <person name="Wang Y."/>
            <person name="Zhang K."/>
            <person name="Velt A."/>
            <person name="Avia K."/>
            <person name="Holtgrawe D."/>
            <person name="Grimplet J."/>
            <person name="Matus J.T."/>
            <person name="Ware D."/>
            <person name="Wu X."/>
            <person name="Wang H."/>
            <person name="Liu C."/>
            <person name="Fang Y."/>
            <person name="Rustenholz C."/>
            <person name="Cheng Z."/>
            <person name="Xiao H."/>
            <person name="Zhou Y."/>
        </authorList>
    </citation>
    <scope>NUCLEOTIDE SEQUENCE [LARGE SCALE GENOMIC DNA]</scope>
    <source>
        <strain evidence="7">cv. Pinot noir / PN40024</strain>
        <tissue evidence="6">Leaf</tissue>
    </source>
</reference>